<sequence length="332" mass="38509">MNIRERRELLEKKTLSPFATLSVNSKGRTRPYELCTIRTIFQQDRDRIIHSKAFRRLKHKTQVFIAPEGDHYRTRLTHTLEVAQIARTIARALLLNEDLTEAIALGHDLGHTPFGHAGEDTLNEICSFGFNHNEQSLRVVDYLEKSNGLNLSWEVRDGILHHSGEGQPETLEARVVHLSDRIAYINHDIDDALRAKVLKKEQLPFDVLSQLGFSHGDRINHMIQDIINNSMDSGDVYMSPVVEKATNQLRDFLFENIYIDSIAKKEEKKAQHILKELYNYFQKNVEHLPEEFTSRLDIDSKERVIIDYIAGMTDRYAINKFYELFIPAPWKV</sequence>
<dbReference type="EMBL" id="JANKAS010000002">
    <property type="protein sequence ID" value="MCR1897872.1"/>
    <property type="molecule type" value="Genomic_DNA"/>
</dbReference>
<dbReference type="NCBIfam" id="NF002327">
    <property type="entry name" value="PRK01286.1-2"/>
    <property type="match status" value="1"/>
</dbReference>
<dbReference type="CDD" id="cd00077">
    <property type="entry name" value="HDc"/>
    <property type="match status" value="1"/>
</dbReference>
<comment type="caution">
    <text evidence="4">The sequence shown here is derived from an EMBL/GenBank/DDBJ whole genome shotgun (WGS) entry which is preliminary data.</text>
</comment>
<dbReference type="GO" id="GO:0016793">
    <property type="term" value="F:triphosphoric monoester hydrolase activity"/>
    <property type="evidence" value="ECO:0007669"/>
    <property type="project" value="InterPro"/>
</dbReference>
<dbReference type="InterPro" id="IPR051094">
    <property type="entry name" value="Diverse_Catalytic_Enzymes"/>
</dbReference>
<name>A0AAE3KZ86_9FIRM</name>
<dbReference type="InterPro" id="IPR026875">
    <property type="entry name" value="PHydrolase_assoc_dom"/>
</dbReference>
<comment type="similarity">
    <text evidence="2">Belongs to the dGTPase family. Type 2 subfamily.</text>
</comment>
<reference evidence="4" key="1">
    <citation type="submission" date="2022-07" db="EMBL/GenBank/DDBJ databases">
        <title>Enhanced cultured diversity of the mouse gut microbiota enables custom-made synthetic communities.</title>
        <authorList>
            <person name="Afrizal A."/>
        </authorList>
    </citation>
    <scope>NUCLEOTIDE SEQUENCE</scope>
    <source>
        <strain evidence="4">DSM 28593</strain>
    </source>
</reference>
<dbReference type="RefSeq" id="WP_257529329.1">
    <property type="nucleotide sequence ID" value="NZ_JANKAS010000002.1"/>
</dbReference>
<keyword evidence="1 2" id="KW-0378">Hydrolase</keyword>
<organism evidence="4 5">
    <name type="scientific">Irregularibacter muris</name>
    <dbReference type="NCBI Taxonomy" id="1796619"/>
    <lineage>
        <taxon>Bacteria</taxon>
        <taxon>Bacillati</taxon>
        <taxon>Bacillota</taxon>
        <taxon>Clostridia</taxon>
        <taxon>Eubacteriales</taxon>
        <taxon>Eubacteriaceae</taxon>
        <taxon>Irregularibacter</taxon>
    </lineage>
</organism>
<accession>A0AAE3KZ86</accession>
<dbReference type="Pfam" id="PF01966">
    <property type="entry name" value="HD"/>
    <property type="match status" value="1"/>
</dbReference>
<evidence type="ECO:0000313" key="4">
    <source>
        <dbReference type="EMBL" id="MCR1897872.1"/>
    </source>
</evidence>
<evidence type="ECO:0000313" key="5">
    <source>
        <dbReference type="Proteomes" id="UP001205748"/>
    </source>
</evidence>
<dbReference type="InterPro" id="IPR003607">
    <property type="entry name" value="HD/PDEase_dom"/>
</dbReference>
<feature type="domain" description="HD" evidence="3">
    <location>
        <begin position="75"/>
        <end position="185"/>
    </location>
</feature>
<dbReference type="SMART" id="SM00471">
    <property type="entry name" value="HDc"/>
    <property type="match status" value="1"/>
</dbReference>
<evidence type="ECO:0000259" key="3">
    <source>
        <dbReference type="PROSITE" id="PS51831"/>
    </source>
</evidence>
<dbReference type="NCBIfam" id="TIGR01353">
    <property type="entry name" value="dGTP_triPase"/>
    <property type="match status" value="1"/>
</dbReference>
<gene>
    <name evidence="4" type="ORF">NSA47_02565</name>
</gene>
<dbReference type="PROSITE" id="PS51831">
    <property type="entry name" value="HD"/>
    <property type="match status" value="1"/>
</dbReference>
<evidence type="ECO:0000256" key="1">
    <source>
        <dbReference type="ARBA" id="ARBA00022801"/>
    </source>
</evidence>
<keyword evidence="5" id="KW-1185">Reference proteome</keyword>
<proteinExistence type="inferred from homology"/>
<dbReference type="HAMAP" id="MF_01212">
    <property type="entry name" value="dGTPase_type2"/>
    <property type="match status" value="1"/>
</dbReference>
<dbReference type="Gene3D" id="1.10.3210.10">
    <property type="entry name" value="Hypothetical protein af1432"/>
    <property type="match status" value="1"/>
</dbReference>
<dbReference type="AlphaFoldDB" id="A0AAE3KZ86"/>
<dbReference type="InterPro" id="IPR006674">
    <property type="entry name" value="HD_domain"/>
</dbReference>
<evidence type="ECO:0000256" key="2">
    <source>
        <dbReference type="HAMAP-Rule" id="MF_01212"/>
    </source>
</evidence>
<dbReference type="PANTHER" id="PTHR35795:SF1">
    <property type="entry name" value="BIS(5'-NUCLEOSYL)-TETRAPHOSPHATASE, SYMMETRICAL"/>
    <property type="match status" value="1"/>
</dbReference>
<protein>
    <recommendedName>
        <fullName evidence="2">Deoxyguanosinetriphosphate triphosphohydrolase-like protein</fullName>
    </recommendedName>
</protein>
<dbReference type="Proteomes" id="UP001205748">
    <property type="component" value="Unassembled WGS sequence"/>
</dbReference>
<dbReference type="InterPro" id="IPR023023">
    <property type="entry name" value="dNTPase_2"/>
</dbReference>
<dbReference type="Pfam" id="PF13286">
    <property type="entry name" value="HD_assoc"/>
    <property type="match status" value="1"/>
</dbReference>
<dbReference type="SUPFAM" id="SSF109604">
    <property type="entry name" value="HD-domain/PDEase-like"/>
    <property type="match status" value="1"/>
</dbReference>
<dbReference type="InterPro" id="IPR006261">
    <property type="entry name" value="dGTPase"/>
</dbReference>
<dbReference type="PANTHER" id="PTHR35795">
    <property type="entry name" value="SLR1885 PROTEIN"/>
    <property type="match status" value="1"/>
</dbReference>